<dbReference type="AlphaFoldDB" id="A0A1S3BYU5"/>
<evidence type="ECO:0000313" key="2">
    <source>
        <dbReference type="RefSeq" id="XP_008454487.3"/>
    </source>
</evidence>
<dbReference type="PANTHER" id="PTHR10797">
    <property type="entry name" value="CCR4-NOT TRANSCRIPTION COMPLEX SUBUNIT"/>
    <property type="match status" value="1"/>
</dbReference>
<name>A0A1S3BYU5_CUCME</name>
<dbReference type="KEGG" id="cmo:103494885"/>
<dbReference type="Proteomes" id="UP001652600">
    <property type="component" value="Chromosome 7"/>
</dbReference>
<accession>A0A1S3BYU5</accession>
<dbReference type="SUPFAM" id="SSF53098">
    <property type="entry name" value="Ribonuclease H-like"/>
    <property type="match status" value="1"/>
</dbReference>
<dbReference type="RefSeq" id="XP_008454487.3">
    <property type="nucleotide sequence ID" value="XM_008456265.3"/>
</dbReference>
<dbReference type="GO" id="GO:0004535">
    <property type="term" value="F:poly(A)-specific ribonuclease activity"/>
    <property type="evidence" value="ECO:0007669"/>
    <property type="project" value="InterPro"/>
</dbReference>
<dbReference type="Gene3D" id="3.30.420.10">
    <property type="entry name" value="Ribonuclease H-like superfamily/Ribonuclease H"/>
    <property type="match status" value="1"/>
</dbReference>
<dbReference type="InterPro" id="IPR036397">
    <property type="entry name" value="RNaseH_sf"/>
</dbReference>
<dbReference type="GeneID" id="103494885"/>
<dbReference type="eggNOG" id="KOG0304">
    <property type="taxonomic scope" value="Eukaryota"/>
</dbReference>
<reference evidence="2" key="1">
    <citation type="submission" date="2025-08" db="UniProtKB">
        <authorList>
            <consortium name="RefSeq"/>
        </authorList>
    </citation>
    <scope>IDENTIFICATION</scope>
    <source>
        <tissue evidence="2">Stem</tissue>
    </source>
</reference>
<dbReference type="InterPro" id="IPR012337">
    <property type="entry name" value="RNaseH-like_sf"/>
</dbReference>
<evidence type="ECO:0000313" key="1">
    <source>
        <dbReference type="Proteomes" id="UP001652600"/>
    </source>
</evidence>
<protein>
    <submittedName>
        <fullName evidence="2">CCR4-associated factor 1 homolog 8</fullName>
    </submittedName>
</protein>
<sequence length="255" mass="29669">MDTEFPDFLRSTSRGAPEEHLYQDLKFNLNHLKILQLGLTLMDENEHVGLSWVFTFSDFDEQTDFSSPTSIQYLKNKKQRKDGIPSAEFRHAFLPIFFSNQITKWITFHGIHDVAYLLKLMMIRTMPDSMVEFAIIAQCHLGTVNDLKHIIRNCEHLMNGELGLKRLVELLNVNDTIFNGGSDSLLIALAYAKMKKTLKFSPKITDGFLYGFHYRIQGYRTFCYPITYYPNSLSFQNFQQSNNHRIILPKLIVFP</sequence>
<dbReference type="InParanoid" id="A0A1S3BYU5"/>
<dbReference type="GO" id="GO:0003676">
    <property type="term" value="F:nucleic acid binding"/>
    <property type="evidence" value="ECO:0007669"/>
    <property type="project" value="InterPro"/>
</dbReference>
<dbReference type="InterPro" id="IPR039637">
    <property type="entry name" value="CNOT7/CNOT8/Pop2"/>
</dbReference>
<dbReference type="GO" id="GO:0030014">
    <property type="term" value="C:CCR4-NOT complex"/>
    <property type="evidence" value="ECO:0007669"/>
    <property type="project" value="InterPro"/>
</dbReference>
<organism evidence="1 2">
    <name type="scientific">Cucumis melo</name>
    <name type="common">Muskmelon</name>
    <dbReference type="NCBI Taxonomy" id="3656"/>
    <lineage>
        <taxon>Eukaryota</taxon>
        <taxon>Viridiplantae</taxon>
        <taxon>Streptophyta</taxon>
        <taxon>Embryophyta</taxon>
        <taxon>Tracheophyta</taxon>
        <taxon>Spermatophyta</taxon>
        <taxon>Magnoliopsida</taxon>
        <taxon>eudicotyledons</taxon>
        <taxon>Gunneridae</taxon>
        <taxon>Pentapetalae</taxon>
        <taxon>rosids</taxon>
        <taxon>fabids</taxon>
        <taxon>Cucurbitales</taxon>
        <taxon>Cucurbitaceae</taxon>
        <taxon>Benincaseae</taxon>
        <taxon>Cucumis</taxon>
    </lineage>
</organism>
<proteinExistence type="predicted"/>
<keyword evidence="1" id="KW-1185">Reference proteome</keyword>
<gene>
    <name evidence="2" type="primary">LOC103494885</name>
</gene>